<evidence type="ECO:0000313" key="3">
    <source>
        <dbReference type="EMBL" id="TDP82738.1"/>
    </source>
</evidence>
<dbReference type="InterPro" id="IPR011970">
    <property type="entry name" value="MltB_2"/>
</dbReference>
<keyword evidence="1" id="KW-0732">Signal</keyword>
<name>A0A4V6PVE2_9HYPH</name>
<reference evidence="3 4" key="1">
    <citation type="submission" date="2019-03" db="EMBL/GenBank/DDBJ databases">
        <title>Genomic Encyclopedia of Type Strains, Phase IV (KMG-IV): sequencing the most valuable type-strain genomes for metagenomic binning, comparative biology and taxonomic classification.</title>
        <authorList>
            <person name="Goeker M."/>
        </authorList>
    </citation>
    <scope>NUCLEOTIDE SEQUENCE [LARGE SCALE GENOMIC DNA]</scope>
    <source>
        <strain evidence="3 4">DSM 102969</strain>
    </source>
</reference>
<dbReference type="InterPro" id="IPR023346">
    <property type="entry name" value="Lysozyme-like_dom_sf"/>
</dbReference>
<dbReference type="Pfam" id="PF13406">
    <property type="entry name" value="SLT_2"/>
    <property type="match status" value="1"/>
</dbReference>
<dbReference type="Gene3D" id="1.10.530.10">
    <property type="match status" value="1"/>
</dbReference>
<dbReference type="InterPro" id="IPR043426">
    <property type="entry name" value="MltB-like"/>
</dbReference>
<dbReference type="GO" id="GO:0009253">
    <property type="term" value="P:peptidoglycan catabolic process"/>
    <property type="evidence" value="ECO:0007669"/>
    <property type="project" value="TreeGrafter"/>
</dbReference>
<keyword evidence="4" id="KW-1185">Reference proteome</keyword>
<dbReference type="Proteomes" id="UP000294547">
    <property type="component" value="Unassembled WGS sequence"/>
</dbReference>
<accession>A0A4V6PVE2</accession>
<dbReference type="PANTHER" id="PTHR30163">
    <property type="entry name" value="MEMBRANE-BOUND LYTIC MUREIN TRANSGLYCOSYLASE B"/>
    <property type="match status" value="1"/>
</dbReference>
<evidence type="ECO:0000259" key="2">
    <source>
        <dbReference type="Pfam" id="PF13406"/>
    </source>
</evidence>
<dbReference type="PANTHER" id="PTHR30163:SF8">
    <property type="entry name" value="LYTIC MUREIN TRANSGLYCOSYLASE"/>
    <property type="match status" value="1"/>
</dbReference>
<organism evidence="3 4">
    <name type="scientific">Oharaeibacter diazotrophicus</name>
    <dbReference type="NCBI Taxonomy" id="1920512"/>
    <lineage>
        <taxon>Bacteria</taxon>
        <taxon>Pseudomonadati</taxon>
        <taxon>Pseudomonadota</taxon>
        <taxon>Alphaproteobacteria</taxon>
        <taxon>Hyphomicrobiales</taxon>
        <taxon>Pleomorphomonadaceae</taxon>
        <taxon>Oharaeibacter</taxon>
    </lineage>
</organism>
<dbReference type="Gene3D" id="1.10.8.350">
    <property type="entry name" value="Bacterial muramidase"/>
    <property type="match status" value="1"/>
</dbReference>
<evidence type="ECO:0000313" key="4">
    <source>
        <dbReference type="Proteomes" id="UP000294547"/>
    </source>
</evidence>
<dbReference type="NCBIfam" id="TIGR02283">
    <property type="entry name" value="MltB_2"/>
    <property type="match status" value="1"/>
</dbReference>
<feature type="domain" description="Transglycosylase SLT" evidence="2">
    <location>
        <begin position="30"/>
        <end position="334"/>
    </location>
</feature>
<protein>
    <submittedName>
        <fullName evidence="3">Lytic murein transglycosylase</fullName>
    </submittedName>
</protein>
<feature type="signal peptide" evidence="1">
    <location>
        <begin position="1"/>
        <end position="20"/>
    </location>
</feature>
<dbReference type="EMBL" id="SNXY01000010">
    <property type="protein sequence ID" value="TDP82738.1"/>
    <property type="molecule type" value="Genomic_DNA"/>
</dbReference>
<comment type="caution">
    <text evidence="3">The sequence shown here is derived from an EMBL/GenBank/DDBJ whole genome shotgun (WGS) entry which is preliminary data.</text>
</comment>
<dbReference type="RefSeq" id="WP_207620355.1">
    <property type="nucleotide sequence ID" value="NZ_BSPM01000007.1"/>
</dbReference>
<gene>
    <name evidence="3" type="ORF">EDD54_4010</name>
</gene>
<dbReference type="InterPro" id="IPR031304">
    <property type="entry name" value="SLT_2"/>
</dbReference>
<dbReference type="SUPFAM" id="SSF53955">
    <property type="entry name" value="Lysozyme-like"/>
    <property type="match status" value="1"/>
</dbReference>
<proteinExistence type="predicted"/>
<feature type="chain" id="PRO_5020442383" evidence="1">
    <location>
        <begin position="21"/>
        <end position="411"/>
    </location>
</feature>
<dbReference type="SUPFAM" id="SSF47090">
    <property type="entry name" value="PGBD-like"/>
    <property type="match status" value="1"/>
</dbReference>
<evidence type="ECO:0000256" key="1">
    <source>
        <dbReference type="SAM" id="SignalP"/>
    </source>
</evidence>
<dbReference type="GO" id="GO:0008933">
    <property type="term" value="F:peptidoglycan lytic transglycosylase activity"/>
    <property type="evidence" value="ECO:0007669"/>
    <property type="project" value="TreeGrafter"/>
</dbReference>
<dbReference type="AlphaFoldDB" id="A0A4V6PVE2"/>
<sequence length="411" mass="43068">MLRILASLAVLLAAALPASALDRAAATAAFRAFLDDTVRPAARAAGVSSETFAAATDGLTPDFDLPDLSAPGTPPRADGGAFQAEFTGPAAYLAEKKLAALVAGARKRAKTHAATLAAVEKATGVPRGVILAIWGKESAFGTAAMPKEAVRTLATQAFMGARRDIFLPELVAALLILQEEPVGEHDMRSSWAGAMGQPQFLPSKFRAYAVDFDRDGRRDIWGSVPDVLGSIGNFLRAHGWAPGVPWGVEVRLPASVSCTVEGPDQGRPVADWAADGVVTTAGRPPTAKDVGPTGHLLMPAGRLGPAFLVSGNFYVLKDYNESDVYALLVGLVGDRVRADGRLEGGFAKLPAFTRGDVRNLQRRLERLGHDVGGADGLVGFRTRVAIGREEEKRGHAATCFPGAAAFAEIGK</sequence>
<dbReference type="InterPro" id="IPR036365">
    <property type="entry name" value="PGBD-like_sf"/>
</dbReference>
<dbReference type="CDD" id="cd13399">
    <property type="entry name" value="Slt35-like"/>
    <property type="match status" value="1"/>
</dbReference>